<protein>
    <submittedName>
        <fullName evidence="2">Uncharacterized protein</fullName>
    </submittedName>
</protein>
<proteinExistence type="predicted"/>
<sequence length="224" mass="25704">MGFWRRRTNGAYKQDYHRMRSFSKNQPHGNLKIWQPTIPKWEKDFCAKVGLVSWRKILETKKYIHLYHKVMEWNDSACEEAFKQAKKKFWDKINGFESEIVLPGPDVYIDEVDWDAEIDPELYLDLERHLEQSDDEEEDFKGANGNGWNNNVELGFGIDMIIPSGWGDAEEDFKGADGNGWNNNAELGGIDKIIPSGWDFDEDESSSDPSAPLPASKSSIDAIP</sequence>
<evidence type="ECO:0000313" key="3">
    <source>
        <dbReference type="Proteomes" id="UP000525078"/>
    </source>
</evidence>
<feature type="region of interest" description="Disordered" evidence="1">
    <location>
        <begin position="192"/>
        <end position="224"/>
    </location>
</feature>
<dbReference type="EMBL" id="JAATIP010000099">
    <property type="protein sequence ID" value="KAF4373646.1"/>
    <property type="molecule type" value="Genomic_DNA"/>
</dbReference>
<dbReference type="AlphaFoldDB" id="A0A7J6FSE7"/>
<evidence type="ECO:0000256" key="1">
    <source>
        <dbReference type="SAM" id="MobiDB-lite"/>
    </source>
</evidence>
<accession>A0A7J6FSE7</accession>
<dbReference type="PANTHER" id="PTHR34567">
    <property type="entry name" value="FK506-BINDING-LIKE PROTEIN"/>
    <property type="match status" value="1"/>
</dbReference>
<gene>
    <name evidence="2" type="ORF">F8388_025340</name>
</gene>
<feature type="compositionally biased region" description="Low complexity" evidence="1">
    <location>
        <begin position="207"/>
        <end position="224"/>
    </location>
</feature>
<dbReference type="Proteomes" id="UP000525078">
    <property type="component" value="Unassembled WGS sequence"/>
</dbReference>
<evidence type="ECO:0000313" key="2">
    <source>
        <dbReference type="EMBL" id="KAF4373646.1"/>
    </source>
</evidence>
<name>A0A7J6FSE7_CANSA</name>
<organism evidence="2 3">
    <name type="scientific">Cannabis sativa</name>
    <name type="common">Hemp</name>
    <name type="synonym">Marijuana</name>
    <dbReference type="NCBI Taxonomy" id="3483"/>
    <lineage>
        <taxon>Eukaryota</taxon>
        <taxon>Viridiplantae</taxon>
        <taxon>Streptophyta</taxon>
        <taxon>Embryophyta</taxon>
        <taxon>Tracheophyta</taxon>
        <taxon>Spermatophyta</taxon>
        <taxon>Magnoliopsida</taxon>
        <taxon>eudicotyledons</taxon>
        <taxon>Gunneridae</taxon>
        <taxon>Pentapetalae</taxon>
        <taxon>rosids</taxon>
        <taxon>fabids</taxon>
        <taxon>Rosales</taxon>
        <taxon>Cannabaceae</taxon>
        <taxon>Cannabis</taxon>
    </lineage>
</organism>
<reference evidence="2 3" key="1">
    <citation type="journal article" date="2020" name="bioRxiv">
        <title>Sequence and annotation of 42 cannabis genomes reveals extensive copy number variation in cannabinoid synthesis and pathogen resistance genes.</title>
        <authorList>
            <person name="Mckernan K.J."/>
            <person name="Helbert Y."/>
            <person name="Kane L.T."/>
            <person name="Ebling H."/>
            <person name="Zhang L."/>
            <person name="Liu B."/>
            <person name="Eaton Z."/>
            <person name="Mclaughlin S."/>
            <person name="Kingan S."/>
            <person name="Baybayan P."/>
            <person name="Concepcion G."/>
            <person name="Jordan M."/>
            <person name="Riva A."/>
            <person name="Barbazuk W."/>
            <person name="Harkins T."/>
        </authorList>
    </citation>
    <scope>NUCLEOTIDE SEQUENCE [LARGE SCALE GENOMIC DNA]</scope>
    <source>
        <strain evidence="3">cv. Jamaican Lion 4</strain>
        <tissue evidence="2">Leaf</tissue>
    </source>
</reference>
<comment type="caution">
    <text evidence="2">The sequence shown here is derived from an EMBL/GenBank/DDBJ whole genome shotgun (WGS) entry which is preliminary data.</text>
</comment>
<dbReference type="PANTHER" id="PTHR34567:SF3">
    <property type="entry name" value="FK506-BINDING-LIKE PROTEIN"/>
    <property type="match status" value="1"/>
</dbReference>